<feature type="transmembrane region" description="Helical" evidence="1">
    <location>
        <begin position="68"/>
        <end position="89"/>
    </location>
</feature>
<dbReference type="GO" id="GO:0005886">
    <property type="term" value="C:plasma membrane"/>
    <property type="evidence" value="ECO:0007669"/>
    <property type="project" value="TreeGrafter"/>
</dbReference>
<proteinExistence type="predicted"/>
<gene>
    <name evidence="2" type="ORF">DRJ04_07920</name>
</gene>
<evidence type="ECO:0000313" key="3">
    <source>
        <dbReference type="Proteomes" id="UP000280417"/>
    </source>
</evidence>
<dbReference type="Proteomes" id="UP000280417">
    <property type="component" value="Unassembled WGS sequence"/>
</dbReference>
<sequence length="101" mass="11236">AVYASIAGFLYAHYVTFLSPGTFGLHFSVLLVTMVAVGGMENIWGAFIGTGVLTLLPEYLRIFKDYDILIYGIILMSIMLFRPEGLYGIKIPLKIGEKKEQ</sequence>
<protein>
    <submittedName>
        <fullName evidence="2">Branched-chain amino acid ABC transporter permease</fullName>
    </submittedName>
</protein>
<dbReference type="PANTHER" id="PTHR30482:SF18">
    <property type="entry name" value="BRANCHED AMINO ACID TRANSPORT SYSTEM PERMEASE"/>
    <property type="match status" value="1"/>
</dbReference>
<dbReference type="GO" id="GO:0015658">
    <property type="term" value="F:branched-chain amino acid transmembrane transporter activity"/>
    <property type="evidence" value="ECO:0007669"/>
    <property type="project" value="InterPro"/>
</dbReference>
<accession>A0A662D7X4</accession>
<dbReference type="AlphaFoldDB" id="A0A662D7X4"/>
<dbReference type="EMBL" id="QMQA01000243">
    <property type="protein sequence ID" value="RLE11525.1"/>
    <property type="molecule type" value="Genomic_DNA"/>
</dbReference>
<evidence type="ECO:0000256" key="1">
    <source>
        <dbReference type="SAM" id="Phobius"/>
    </source>
</evidence>
<keyword evidence="1" id="KW-1133">Transmembrane helix</keyword>
<keyword evidence="1" id="KW-0812">Transmembrane</keyword>
<reference evidence="2 3" key="1">
    <citation type="submission" date="2018-06" db="EMBL/GenBank/DDBJ databases">
        <title>Extensive metabolic versatility and redundancy in microbially diverse, dynamic hydrothermal sediments.</title>
        <authorList>
            <person name="Dombrowski N."/>
            <person name="Teske A."/>
            <person name="Baker B.J."/>
        </authorList>
    </citation>
    <scope>NUCLEOTIDE SEQUENCE [LARGE SCALE GENOMIC DNA]</scope>
    <source>
        <strain evidence="2">B3_G15</strain>
    </source>
</reference>
<evidence type="ECO:0000313" key="2">
    <source>
        <dbReference type="EMBL" id="RLE11525.1"/>
    </source>
</evidence>
<feature type="transmembrane region" description="Helical" evidence="1">
    <location>
        <begin position="43"/>
        <end position="62"/>
    </location>
</feature>
<keyword evidence="1" id="KW-0472">Membrane</keyword>
<feature type="transmembrane region" description="Helical" evidence="1">
    <location>
        <begin position="12"/>
        <end position="36"/>
    </location>
</feature>
<dbReference type="PANTHER" id="PTHR30482">
    <property type="entry name" value="HIGH-AFFINITY BRANCHED-CHAIN AMINO ACID TRANSPORT SYSTEM PERMEASE"/>
    <property type="match status" value="1"/>
</dbReference>
<name>A0A662D7X4_UNCAE</name>
<comment type="caution">
    <text evidence="2">The sequence shown here is derived from an EMBL/GenBank/DDBJ whole genome shotgun (WGS) entry which is preliminary data.</text>
</comment>
<feature type="non-terminal residue" evidence="2">
    <location>
        <position position="1"/>
    </location>
</feature>
<organism evidence="2 3">
    <name type="scientific">Aerophobetes bacterium</name>
    <dbReference type="NCBI Taxonomy" id="2030807"/>
    <lineage>
        <taxon>Bacteria</taxon>
        <taxon>Candidatus Aerophobota</taxon>
    </lineage>
</organism>
<dbReference type="CDD" id="cd06581">
    <property type="entry name" value="TM_PBP1_LivM_like"/>
    <property type="match status" value="1"/>
</dbReference>
<dbReference type="InterPro" id="IPR043428">
    <property type="entry name" value="LivM-like"/>
</dbReference>